<dbReference type="EMBL" id="FXTY01000004">
    <property type="protein sequence ID" value="SMP22697.1"/>
    <property type="molecule type" value="Genomic_DNA"/>
</dbReference>
<keyword evidence="2" id="KW-1185">Reference proteome</keyword>
<gene>
    <name evidence="1" type="ORF">SAMN06265373_104250</name>
</gene>
<accession>A0ABY1P032</accession>
<organism evidence="1 2">
    <name type="scientific">Shimia sagamensis</name>
    <dbReference type="NCBI Taxonomy" id="1566352"/>
    <lineage>
        <taxon>Bacteria</taxon>
        <taxon>Pseudomonadati</taxon>
        <taxon>Pseudomonadota</taxon>
        <taxon>Alphaproteobacteria</taxon>
        <taxon>Rhodobacterales</taxon>
        <taxon>Roseobacteraceae</taxon>
    </lineage>
</organism>
<proteinExistence type="predicted"/>
<dbReference type="RefSeq" id="WP_283426203.1">
    <property type="nucleotide sequence ID" value="NZ_FXTY01000004.1"/>
</dbReference>
<reference evidence="1 2" key="1">
    <citation type="submission" date="2017-05" db="EMBL/GenBank/DDBJ databases">
        <authorList>
            <person name="Varghese N."/>
            <person name="Submissions S."/>
        </authorList>
    </citation>
    <scope>NUCLEOTIDE SEQUENCE [LARGE SCALE GENOMIC DNA]</scope>
    <source>
        <strain evidence="1 2">DSM 29734</strain>
    </source>
</reference>
<protein>
    <submittedName>
        <fullName evidence="1">Uncharacterized protein</fullName>
    </submittedName>
</protein>
<name>A0ABY1P032_9RHOB</name>
<comment type="caution">
    <text evidence="1">The sequence shown here is derived from an EMBL/GenBank/DDBJ whole genome shotgun (WGS) entry which is preliminary data.</text>
</comment>
<dbReference type="Proteomes" id="UP001157961">
    <property type="component" value="Unassembled WGS sequence"/>
</dbReference>
<evidence type="ECO:0000313" key="2">
    <source>
        <dbReference type="Proteomes" id="UP001157961"/>
    </source>
</evidence>
<sequence length="70" mass="7388">MNGLETRLLAAHAAGDKSALVTLYEEAAAGAETPEAQGFFLTQAYVYALEIGHAKASTLHQRLKASGREA</sequence>
<evidence type="ECO:0000313" key="1">
    <source>
        <dbReference type="EMBL" id="SMP22697.1"/>
    </source>
</evidence>